<organism evidence="1 2">
    <name type="scientific">Elliptochloris bilobata</name>
    <dbReference type="NCBI Taxonomy" id="381761"/>
    <lineage>
        <taxon>Eukaryota</taxon>
        <taxon>Viridiplantae</taxon>
        <taxon>Chlorophyta</taxon>
        <taxon>core chlorophytes</taxon>
        <taxon>Trebouxiophyceae</taxon>
        <taxon>Trebouxiophyceae incertae sedis</taxon>
        <taxon>Elliptochloris clade</taxon>
        <taxon>Elliptochloris</taxon>
    </lineage>
</organism>
<dbReference type="PANTHER" id="PTHR36330:SF2">
    <property type="entry name" value="LIPASE_LIPOOXYGENASE, PLAT_LH2 FAMILY PROTEIN"/>
    <property type="match status" value="1"/>
</dbReference>
<comment type="caution">
    <text evidence="1">The sequence shown here is derived from an EMBL/GenBank/DDBJ whole genome shotgun (WGS) entry which is preliminary data.</text>
</comment>
<name>A0AAW1SD98_9CHLO</name>
<evidence type="ECO:0000313" key="2">
    <source>
        <dbReference type="Proteomes" id="UP001445335"/>
    </source>
</evidence>
<evidence type="ECO:0000313" key="1">
    <source>
        <dbReference type="EMBL" id="KAK9844120.1"/>
    </source>
</evidence>
<reference evidence="1 2" key="1">
    <citation type="journal article" date="2024" name="Nat. Commun.">
        <title>Phylogenomics reveals the evolutionary origins of lichenization in chlorophyte algae.</title>
        <authorList>
            <person name="Puginier C."/>
            <person name="Libourel C."/>
            <person name="Otte J."/>
            <person name="Skaloud P."/>
            <person name="Haon M."/>
            <person name="Grisel S."/>
            <person name="Petersen M."/>
            <person name="Berrin J.G."/>
            <person name="Delaux P.M."/>
            <person name="Dal Grande F."/>
            <person name="Keller J."/>
        </authorList>
    </citation>
    <scope>NUCLEOTIDE SEQUENCE [LARGE SCALE GENOMIC DNA]</scope>
    <source>
        <strain evidence="1 2">SAG 245.80</strain>
    </source>
</reference>
<protein>
    <submittedName>
        <fullName evidence="1">Uncharacterized protein</fullName>
    </submittedName>
</protein>
<gene>
    <name evidence="1" type="ORF">WJX81_005003</name>
</gene>
<keyword evidence="2" id="KW-1185">Reference proteome</keyword>
<dbReference type="AlphaFoldDB" id="A0AAW1SD98"/>
<dbReference type="EMBL" id="JALJOU010000004">
    <property type="protein sequence ID" value="KAK9844120.1"/>
    <property type="molecule type" value="Genomic_DNA"/>
</dbReference>
<sequence>MVIPTRLVGQEGLNQGAPSTVYTLRFSTGFARGSGLAQPHSGVQVCLVGEDGSAVLRRLEPVFDPVAMEREVAAICAQADAGAGVDRKSMLRASTRSRVTGSGAKPRFQQGGVDEVSFLAAELGPLASLLLAPEEGVWGVDEVTLSSSRTGHTDRFVCKESLGSRGAAFLSPVPAGAVVYGSGEEAVVLTREQAALLHELGMIDYMSLKDRLLAATTALVIAGTCLAYSVGDWEAAAPFLAGGCGGLLYQFSLQAGVDLVPSPHEMVLPPGPLGLARRLAGSSSFRIGALASLALLGAWVAQSTGAVQDLEAHKFGEARQVLTGVLGFMMYKLALVSVTVLPPMTHSVAEVQRRA</sequence>
<dbReference type="Proteomes" id="UP001445335">
    <property type="component" value="Unassembled WGS sequence"/>
</dbReference>
<dbReference type="PANTHER" id="PTHR36330">
    <property type="entry name" value="LIPASE/LIPOOXYGENASE, PLAT/LH2 FAMILY PROTEIN"/>
    <property type="match status" value="1"/>
</dbReference>
<proteinExistence type="predicted"/>
<accession>A0AAW1SD98</accession>